<feature type="non-terminal residue" evidence="3">
    <location>
        <position position="518"/>
    </location>
</feature>
<dbReference type="SUPFAM" id="SSF48371">
    <property type="entry name" value="ARM repeat"/>
    <property type="match status" value="1"/>
</dbReference>
<keyword evidence="4" id="KW-1185">Reference proteome</keyword>
<feature type="region of interest" description="Disordered" evidence="1">
    <location>
        <begin position="57"/>
        <end position="83"/>
    </location>
</feature>
<reference evidence="3" key="1">
    <citation type="journal article" date="2020" name="Fungal Divers.">
        <title>Resolving the Mortierellaceae phylogeny through synthesis of multi-gene phylogenetics and phylogenomics.</title>
        <authorList>
            <person name="Vandepol N."/>
            <person name="Liber J."/>
            <person name="Desiro A."/>
            <person name="Na H."/>
            <person name="Kennedy M."/>
            <person name="Barry K."/>
            <person name="Grigoriev I.V."/>
            <person name="Miller A.N."/>
            <person name="O'Donnell K."/>
            <person name="Stajich J.E."/>
            <person name="Bonito G."/>
        </authorList>
    </citation>
    <scope>NUCLEOTIDE SEQUENCE</scope>
    <source>
        <strain evidence="3">MES-2147</strain>
    </source>
</reference>
<comment type="caution">
    <text evidence="3">The sequence shown here is derived from an EMBL/GenBank/DDBJ whole genome shotgun (WGS) entry which is preliminary data.</text>
</comment>
<sequence length="518" mass="56883">MTLTPPKHTQDQTLREGVASACFELGQLQDHLGSSNKAQTSYKNAEKLGWHARNESQLPTQLSDPNNNNNNNLHPINGQKSSATDTAPIEQRLDIAIIPAHIFSENKTSPTAVVSNLPDPDGRLNSTLQLARCLGFLQASFSPDDIQDTTTRSWLQAIENDADEQKRLTSLATAVIREFTRDELKDTKVVAEVVILAPVLKRDDFRSLLRLFFAGIEHSNLLDVNQLEGLAQVIQSASPGYLDADDLVKMLDLLSARLRDTHRQSSHHIYQLTLTVSHVLDAMADTKVTGLDREKLHAPLSAYLDKLKGHSDPYLVYQAAYAFQALLCVPDNETLWQAAFRRTGKVIQGVSGLVSAVKGLDLNGFIDGLGSIQQGFAGVSTAFGLVKGAYGDIKSLAESGQDFLGCLKEGLSFEGRRAWYSALRGADTLIQEGQLAKFRRLVCEAPCRRDPAFQWGVCQRLGEIAANDMCDAETRKGAVEFLGVIYRDDAVWGQQANVKQWILNILMQLAALSGSVVK</sequence>
<protein>
    <recommendedName>
        <fullName evidence="2">Arm-like repeat domain-containing protein</fullName>
    </recommendedName>
</protein>
<evidence type="ECO:0000313" key="4">
    <source>
        <dbReference type="Proteomes" id="UP000749646"/>
    </source>
</evidence>
<gene>
    <name evidence="3" type="ORF">BGZ65_002938</name>
</gene>
<feature type="domain" description="Arm-like repeat" evidence="2">
    <location>
        <begin position="155"/>
        <end position="508"/>
    </location>
</feature>
<evidence type="ECO:0000256" key="1">
    <source>
        <dbReference type="SAM" id="MobiDB-lite"/>
    </source>
</evidence>
<organism evidence="3 4">
    <name type="scientific">Modicella reniformis</name>
    <dbReference type="NCBI Taxonomy" id="1440133"/>
    <lineage>
        <taxon>Eukaryota</taxon>
        <taxon>Fungi</taxon>
        <taxon>Fungi incertae sedis</taxon>
        <taxon>Mucoromycota</taxon>
        <taxon>Mortierellomycotina</taxon>
        <taxon>Mortierellomycetes</taxon>
        <taxon>Mortierellales</taxon>
        <taxon>Mortierellaceae</taxon>
        <taxon>Modicella</taxon>
    </lineage>
</organism>
<dbReference type="Pfam" id="PF23948">
    <property type="entry name" value="ARM_5"/>
    <property type="match status" value="1"/>
</dbReference>
<evidence type="ECO:0000313" key="3">
    <source>
        <dbReference type="EMBL" id="KAF9935866.1"/>
    </source>
</evidence>
<accession>A0A9P6LT19</accession>
<dbReference type="EMBL" id="JAAAHW010009829">
    <property type="protein sequence ID" value="KAF9935866.1"/>
    <property type="molecule type" value="Genomic_DNA"/>
</dbReference>
<proteinExistence type="predicted"/>
<name>A0A9P6LT19_9FUNG</name>
<evidence type="ECO:0000259" key="2">
    <source>
        <dbReference type="Pfam" id="PF23948"/>
    </source>
</evidence>
<dbReference type="InterPro" id="IPR016024">
    <property type="entry name" value="ARM-type_fold"/>
</dbReference>
<dbReference type="AlphaFoldDB" id="A0A9P6LT19"/>
<dbReference type="Proteomes" id="UP000749646">
    <property type="component" value="Unassembled WGS sequence"/>
</dbReference>
<dbReference type="InterPro" id="IPR056251">
    <property type="entry name" value="Arm_rpt_dom"/>
</dbReference>
<dbReference type="OrthoDB" id="2422986at2759"/>